<sequence>MTASITLSQAIARHATELMTQGYCLVPDALPAAAIAALDEDLAGDFARTPFGQGHFYGETTKRFGRLLIRSDHARALVQHALILGIVETILSPWCDCIQLNTTQAIAIHPGAPAQLPHRDQDMWRGPVGDIEYLVNVMWPLTPFTPDNGATLIWPRSHGANALDAEPPEAPLPAEMAPGAALLLLGSTLHGAGANITSTVRRGLVVGYALGWLKPYENPWLAYPPAIARTFPPALAALVGYHQHRPNLGNYEGQCPSILLGDHGGAPLGAIDALRPDQQAVVDAHAHDQQAAS</sequence>
<dbReference type="EMBL" id="JAVDWV010000029">
    <property type="protein sequence ID" value="MDR7157126.1"/>
    <property type="molecule type" value="Genomic_DNA"/>
</dbReference>
<name>A0ABU1X7N7_SPHXE</name>
<dbReference type="SUPFAM" id="SSF51197">
    <property type="entry name" value="Clavaminate synthase-like"/>
    <property type="match status" value="1"/>
</dbReference>
<evidence type="ECO:0000313" key="3">
    <source>
        <dbReference type="Proteomes" id="UP001267638"/>
    </source>
</evidence>
<evidence type="ECO:0000256" key="1">
    <source>
        <dbReference type="ARBA" id="ARBA00001954"/>
    </source>
</evidence>
<proteinExistence type="predicted"/>
<comment type="cofactor">
    <cofactor evidence="1">
        <name>Fe(2+)</name>
        <dbReference type="ChEBI" id="CHEBI:29033"/>
    </cofactor>
</comment>
<dbReference type="PANTHER" id="PTHR20883:SF48">
    <property type="entry name" value="ECTOINE DIOXYGENASE"/>
    <property type="match status" value="1"/>
</dbReference>
<accession>A0ABU1X7N7</accession>
<dbReference type="Proteomes" id="UP001267638">
    <property type="component" value="Unassembled WGS sequence"/>
</dbReference>
<evidence type="ECO:0000313" key="2">
    <source>
        <dbReference type="EMBL" id="MDR7157126.1"/>
    </source>
</evidence>
<dbReference type="Gene3D" id="2.60.120.620">
    <property type="entry name" value="q2cbj1_9rhob like domain"/>
    <property type="match status" value="1"/>
</dbReference>
<evidence type="ECO:0008006" key="4">
    <source>
        <dbReference type="Google" id="ProtNLM"/>
    </source>
</evidence>
<gene>
    <name evidence="2" type="ORF">J2W40_003974</name>
</gene>
<dbReference type="RefSeq" id="WP_310227651.1">
    <property type="nucleotide sequence ID" value="NZ_JAVDWV010000029.1"/>
</dbReference>
<organism evidence="2 3">
    <name type="scientific">Sphingobium xenophagum</name>
    <dbReference type="NCBI Taxonomy" id="121428"/>
    <lineage>
        <taxon>Bacteria</taxon>
        <taxon>Pseudomonadati</taxon>
        <taxon>Pseudomonadota</taxon>
        <taxon>Alphaproteobacteria</taxon>
        <taxon>Sphingomonadales</taxon>
        <taxon>Sphingomonadaceae</taxon>
        <taxon>Sphingobium</taxon>
    </lineage>
</organism>
<keyword evidence="3" id="KW-1185">Reference proteome</keyword>
<protein>
    <recommendedName>
        <fullName evidence="4">Phytanoyl-CoA dioxygenase</fullName>
    </recommendedName>
</protein>
<dbReference type="PANTHER" id="PTHR20883">
    <property type="entry name" value="PHYTANOYL-COA DIOXYGENASE DOMAIN CONTAINING 1"/>
    <property type="match status" value="1"/>
</dbReference>
<comment type="caution">
    <text evidence="2">The sequence shown here is derived from an EMBL/GenBank/DDBJ whole genome shotgun (WGS) entry which is preliminary data.</text>
</comment>
<dbReference type="InterPro" id="IPR008775">
    <property type="entry name" value="Phytyl_CoA_dOase-like"/>
</dbReference>
<dbReference type="Pfam" id="PF05721">
    <property type="entry name" value="PhyH"/>
    <property type="match status" value="1"/>
</dbReference>
<reference evidence="2 3" key="1">
    <citation type="submission" date="2023-07" db="EMBL/GenBank/DDBJ databases">
        <title>Sorghum-associated microbial communities from plants grown in Nebraska, USA.</title>
        <authorList>
            <person name="Schachtman D."/>
        </authorList>
    </citation>
    <scope>NUCLEOTIDE SEQUENCE [LARGE SCALE GENOMIC DNA]</scope>
    <source>
        <strain evidence="2 3">4256</strain>
    </source>
</reference>